<organism evidence="1 2">
    <name type="scientific">Chitinophaga oryziterrae</name>
    <dbReference type="NCBI Taxonomy" id="1031224"/>
    <lineage>
        <taxon>Bacteria</taxon>
        <taxon>Pseudomonadati</taxon>
        <taxon>Bacteroidota</taxon>
        <taxon>Chitinophagia</taxon>
        <taxon>Chitinophagales</taxon>
        <taxon>Chitinophagaceae</taxon>
        <taxon>Chitinophaga</taxon>
    </lineage>
</organism>
<dbReference type="EMBL" id="WRXO01000003">
    <property type="protein sequence ID" value="MVT41380.1"/>
    <property type="molecule type" value="Genomic_DNA"/>
</dbReference>
<sequence>MNNLLKSVPAINKQELLFHIAEHFPATIISITTDSGRSYTGVVITIGKVRTDEAFLVLQVADDRNSLTTRFLHLTVGKIESIELINPADLVDMLSLGKVTKPETYEISGKLAVQRGFQLFSDAIFNAHAINVGVPAMELPADGLQLNRVLKLTQKIQQVIIDLLKEEDALSSWKARYNKISFINNDDLDVKGVNDQIEMHFAFNNINAPEISTEELTTLLMSIL</sequence>
<dbReference type="RefSeq" id="WP_157300009.1">
    <property type="nucleotide sequence ID" value="NZ_BAAAZB010000025.1"/>
</dbReference>
<comment type="caution">
    <text evidence="1">The sequence shown here is derived from an EMBL/GenBank/DDBJ whole genome shotgun (WGS) entry which is preliminary data.</text>
</comment>
<protein>
    <submittedName>
        <fullName evidence="1">Uncharacterized protein</fullName>
    </submittedName>
</protein>
<gene>
    <name evidence="1" type="ORF">GO495_12360</name>
</gene>
<accession>A0A6N8J820</accession>
<evidence type="ECO:0000313" key="2">
    <source>
        <dbReference type="Proteomes" id="UP000468388"/>
    </source>
</evidence>
<reference evidence="1 2" key="1">
    <citation type="submission" date="2019-12" db="EMBL/GenBank/DDBJ databases">
        <title>The draft genomic sequence of strain Chitinophaga oryziterrae JCM 16595.</title>
        <authorList>
            <person name="Zhang X."/>
        </authorList>
    </citation>
    <scope>NUCLEOTIDE SEQUENCE [LARGE SCALE GENOMIC DNA]</scope>
    <source>
        <strain evidence="1 2">JCM 16595</strain>
    </source>
</reference>
<keyword evidence="2" id="KW-1185">Reference proteome</keyword>
<dbReference type="Proteomes" id="UP000468388">
    <property type="component" value="Unassembled WGS sequence"/>
</dbReference>
<proteinExistence type="predicted"/>
<evidence type="ECO:0000313" key="1">
    <source>
        <dbReference type="EMBL" id="MVT41380.1"/>
    </source>
</evidence>
<dbReference type="OrthoDB" id="653963at2"/>
<dbReference type="AlphaFoldDB" id="A0A6N8J820"/>
<name>A0A6N8J820_9BACT</name>